<accession>K9XX19</accession>
<proteinExistence type="predicted"/>
<organism evidence="1 2">
    <name type="scientific">Stanieria cyanosphaera (strain ATCC 29371 / PCC 7437)</name>
    <dbReference type="NCBI Taxonomy" id="111780"/>
    <lineage>
        <taxon>Bacteria</taxon>
        <taxon>Bacillati</taxon>
        <taxon>Cyanobacteriota</taxon>
        <taxon>Cyanophyceae</taxon>
        <taxon>Pleurocapsales</taxon>
        <taxon>Dermocarpellaceae</taxon>
        <taxon>Stanieria</taxon>
    </lineage>
</organism>
<name>K9XX19_STAC7</name>
<reference evidence="2" key="1">
    <citation type="journal article" date="2013" name="Proc. Natl. Acad. Sci. U.S.A.">
        <title>Improving the coverage of the cyanobacterial phylum using diversity-driven genome sequencing.</title>
        <authorList>
            <person name="Shih P.M."/>
            <person name="Wu D."/>
            <person name="Latifi A."/>
            <person name="Axen S.D."/>
            <person name="Fewer D.P."/>
            <person name="Talla E."/>
            <person name="Calteau A."/>
            <person name="Cai F."/>
            <person name="Tandeau de Marsac N."/>
            <person name="Rippka R."/>
            <person name="Herdman M."/>
            <person name="Sivonen K."/>
            <person name="Coursin T."/>
            <person name="Laurent T."/>
            <person name="Goodwin L."/>
            <person name="Nolan M."/>
            <person name="Davenport K.W."/>
            <person name="Han C.S."/>
            <person name="Rubin E.M."/>
            <person name="Eisen J.A."/>
            <person name="Woyke T."/>
            <person name="Gugger M."/>
            <person name="Kerfeld C.A."/>
        </authorList>
    </citation>
    <scope>NUCLEOTIDE SEQUENCE [LARGE SCALE GENOMIC DNA]</scope>
    <source>
        <strain evidence="2">ATCC 29371 / PCC 7437</strain>
    </source>
</reference>
<dbReference type="EMBL" id="CP003653">
    <property type="protein sequence ID" value="AFZ36636.1"/>
    <property type="molecule type" value="Genomic_DNA"/>
</dbReference>
<dbReference type="HOGENOM" id="CLU_2481789_0_0_3"/>
<dbReference type="Proteomes" id="UP000010473">
    <property type="component" value="Chromosome"/>
</dbReference>
<dbReference type="KEGG" id="scs:Sta7437_3125"/>
<protein>
    <submittedName>
        <fullName evidence="1">Uncharacterized protein</fullName>
    </submittedName>
</protein>
<sequence length="87" mass="9936">MISSHAKLNTLMKKKLGTENRHHLAAIKLILNYVQTRHIESLTMNYFFCVIDSAYLLIASLVKSDRKYALSEAKPLLIFSINMIILA</sequence>
<dbReference type="STRING" id="111780.Sta7437_3125"/>
<dbReference type="AlphaFoldDB" id="K9XX19"/>
<gene>
    <name evidence="1" type="ordered locus">Sta7437_3125</name>
</gene>
<evidence type="ECO:0000313" key="1">
    <source>
        <dbReference type="EMBL" id="AFZ36636.1"/>
    </source>
</evidence>
<keyword evidence="2" id="KW-1185">Reference proteome</keyword>
<evidence type="ECO:0000313" key="2">
    <source>
        <dbReference type="Proteomes" id="UP000010473"/>
    </source>
</evidence>